<keyword evidence="5 7" id="KW-1133">Transmembrane helix</keyword>
<dbReference type="OrthoDB" id="9812701at2"/>
<evidence type="ECO:0000313" key="10">
    <source>
        <dbReference type="EMBL" id="AWT27121.1"/>
    </source>
</evidence>
<proteinExistence type="inferred from homology"/>
<keyword evidence="2 7" id="KW-0813">Transport</keyword>
<feature type="transmembrane region" description="Helical" evidence="7">
    <location>
        <begin position="192"/>
        <end position="210"/>
    </location>
</feature>
<dbReference type="GO" id="GO:0055085">
    <property type="term" value="P:transmembrane transport"/>
    <property type="evidence" value="ECO:0007669"/>
    <property type="project" value="InterPro"/>
</dbReference>
<dbReference type="GO" id="GO:0005886">
    <property type="term" value="C:plasma membrane"/>
    <property type="evidence" value="ECO:0007669"/>
    <property type="project" value="UniProtKB-SubCell"/>
</dbReference>
<evidence type="ECO:0000256" key="6">
    <source>
        <dbReference type="ARBA" id="ARBA00023136"/>
    </source>
</evidence>
<dbReference type="InterPro" id="IPR035906">
    <property type="entry name" value="MetI-like_sf"/>
</dbReference>
<dbReference type="STRING" id="1737425.GCA_900049755_01499"/>
<dbReference type="AlphaFoldDB" id="A0A2Z3YTU5"/>
<feature type="domain" description="ABC transmembrane type-1" evidence="9">
    <location>
        <begin position="128"/>
        <end position="317"/>
    </location>
</feature>
<evidence type="ECO:0000256" key="5">
    <source>
        <dbReference type="ARBA" id="ARBA00022989"/>
    </source>
</evidence>
<dbReference type="EMBL" id="CP024988">
    <property type="protein sequence ID" value="AWT27121.1"/>
    <property type="molecule type" value="Genomic_DNA"/>
</dbReference>
<comment type="similarity">
    <text evidence="7">Belongs to the binding-protein-dependent transport system permease family.</text>
</comment>
<dbReference type="CDD" id="cd06261">
    <property type="entry name" value="TM_PBP2"/>
    <property type="match status" value="1"/>
</dbReference>
<dbReference type="SUPFAM" id="SSF161098">
    <property type="entry name" value="MetI-like"/>
    <property type="match status" value="1"/>
</dbReference>
<evidence type="ECO:0000313" key="11">
    <source>
        <dbReference type="Proteomes" id="UP000247696"/>
    </source>
</evidence>
<feature type="transmembrane region" description="Helical" evidence="7">
    <location>
        <begin position="167"/>
        <end position="186"/>
    </location>
</feature>
<feature type="region of interest" description="Disordered" evidence="8">
    <location>
        <begin position="1"/>
        <end position="46"/>
    </location>
</feature>
<dbReference type="KEGG" id="cpre:Csp1_23710"/>
<keyword evidence="6 7" id="KW-0472">Membrane</keyword>
<name>A0A2Z3YTU5_9CORY</name>
<evidence type="ECO:0000256" key="7">
    <source>
        <dbReference type="RuleBase" id="RU363032"/>
    </source>
</evidence>
<dbReference type="Proteomes" id="UP000247696">
    <property type="component" value="Chromosome"/>
</dbReference>
<feature type="transmembrane region" description="Helical" evidence="7">
    <location>
        <begin position="134"/>
        <end position="155"/>
    </location>
</feature>
<dbReference type="PANTHER" id="PTHR43386">
    <property type="entry name" value="OLIGOPEPTIDE TRANSPORT SYSTEM PERMEASE PROTEIN APPC"/>
    <property type="match status" value="1"/>
</dbReference>
<accession>A0A2Z3YTU5</accession>
<evidence type="ECO:0000256" key="1">
    <source>
        <dbReference type="ARBA" id="ARBA00004651"/>
    </source>
</evidence>
<evidence type="ECO:0000256" key="4">
    <source>
        <dbReference type="ARBA" id="ARBA00022692"/>
    </source>
</evidence>
<feature type="transmembrane region" description="Helical" evidence="7">
    <location>
        <begin position="249"/>
        <end position="272"/>
    </location>
</feature>
<evidence type="ECO:0000256" key="3">
    <source>
        <dbReference type="ARBA" id="ARBA00022475"/>
    </source>
</evidence>
<keyword evidence="11" id="KW-1185">Reference proteome</keyword>
<dbReference type="PANTHER" id="PTHR43386:SF1">
    <property type="entry name" value="D,D-DIPEPTIDE TRANSPORT SYSTEM PERMEASE PROTEIN DDPC-RELATED"/>
    <property type="match status" value="1"/>
</dbReference>
<keyword evidence="3" id="KW-1003">Cell membrane</keyword>
<evidence type="ECO:0000256" key="8">
    <source>
        <dbReference type="SAM" id="MobiDB-lite"/>
    </source>
</evidence>
<reference evidence="11" key="1">
    <citation type="submission" date="2017-11" db="EMBL/GenBank/DDBJ databases">
        <title>Otitis media/interna in a cat caused by the recently described species Corynebacterium provencense.</title>
        <authorList>
            <person name="Kittl S."/>
            <person name="Brodard I."/>
            <person name="Rychener L."/>
            <person name="Jores J."/>
            <person name="Roosje P."/>
            <person name="Gobeli Brawand S."/>
        </authorList>
    </citation>
    <scope>NUCLEOTIDE SEQUENCE [LARGE SCALE GENOMIC DNA]</scope>
    <source>
        <strain evidence="11">17KM38</strain>
    </source>
</reference>
<sequence>MTTAFRHNGHATPVTGQASSAGDDPSTGRPGGHPDGSGTDSPTSRVATVTGVSLWTRFRRSPLSAPTAVLAAGWLVLVLVSTVAPGLFTGQDPVNGEIGSKLLAPGAEHLFGTDQLGRDIFSRVVHGTSLTVRAVLTAVAISIVGGSVLGAVAGFSGGRVDAVIMRLVDVLLAVPGLLLSLAVIVALGFGTVNVAVAVGVTGVASIARVMRSEVLKVRQAAYVDAARAAGATRFRILWRHVVPNSLGPVIVYGVLEFGNAVLAVSALSFLGYGAPPPTPEWGALVAQGRDYLAAQSWISTMPGLVITATVLSTNRLAHALRR</sequence>
<feature type="transmembrane region" description="Helical" evidence="7">
    <location>
        <begin position="292"/>
        <end position="312"/>
    </location>
</feature>
<dbReference type="Pfam" id="PF00528">
    <property type="entry name" value="BPD_transp_1"/>
    <property type="match status" value="1"/>
</dbReference>
<evidence type="ECO:0000259" key="9">
    <source>
        <dbReference type="PROSITE" id="PS50928"/>
    </source>
</evidence>
<gene>
    <name evidence="10" type="primary">ddpC_3</name>
    <name evidence="10" type="ORF">Csp1_23710</name>
</gene>
<protein>
    <submittedName>
        <fullName evidence="10">Putative D,D-dipeptide transport system permease protein DdpC</fullName>
    </submittedName>
</protein>
<dbReference type="Gene3D" id="1.10.3720.10">
    <property type="entry name" value="MetI-like"/>
    <property type="match status" value="1"/>
</dbReference>
<keyword evidence="4 7" id="KW-0812">Transmembrane</keyword>
<organism evidence="10 11">
    <name type="scientific">Corynebacterium provencense</name>
    <dbReference type="NCBI Taxonomy" id="1737425"/>
    <lineage>
        <taxon>Bacteria</taxon>
        <taxon>Bacillati</taxon>
        <taxon>Actinomycetota</taxon>
        <taxon>Actinomycetes</taxon>
        <taxon>Mycobacteriales</taxon>
        <taxon>Corynebacteriaceae</taxon>
        <taxon>Corynebacterium</taxon>
    </lineage>
</organism>
<feature type="transmembrane region" description="Helical" evidence="7">
    <location>
        <begin position="67"/>
        <end position="88"/>
    </location>
</feature>
<dbReference type="InterPro" id="IPR000515">
    <property type="entry name" value="MetI-like"/>
</dbReference>
<evidence type="ECO:0000256" key="2">
    <source>
        <dbReference type="ARBA" id="ARBA00022448"/>
    </source>
</evidence>
<dbReference type="InterPro" id="IPR050366">
    <property type="entry name" value="BP-dependent_transpt_permease"/>
</dbReference>
<dbReference type="RefSeq" id="WP_078057263.1">
    <property type="nucleotide sequence ID" value="NZ_CABKVS010000002.1"/>
</dbReference>
<comment type="subcellular location">
    <subcellularLocation>
        <location evidence="1 7">Cell membrane</location>
        <topology evidence="1 7">Multi-pass membrane protein</topology>
    </subcellularLocation>
</comment>
<dbReference type="PROSITE" id="PS50928">
    <property type="entry name" value="ABC_TM1"/>
    <property type="match status" value="1"/>
</dbReference>